<protein>
    <submittedName>
        <fullName evidence="2">Uncharacterized protein</fullName>
    </submittedName>
</protein>
<feature type="compositionally biased region" description="Pro residues" evidence="1">
    <location>
        <begin position="123"/>
        <end position="132"/>
    </location>
</feature>
<dbReference type="Gramene" id="TuG1812G0500000422.01.T01">
    <property type="protein sequence ID" value="TuG1812G0500000422.01.T01"/>
    <property type="gene ID" value="TuG1812G0500000422.01"/>
</dbReference>
<proteinExistence type="predicted"/>
<name>A0A8R7UEW8_TRIUA</name>
<feature type="compositionally biased region" description="Basic and acidic residues" evidence="1">
    <location>
        <begin position="18"/>
        <end position="40"/>
    </location>
</feature>
<reference evidence="2" key="3">
    <citation type="submission" date="2022-06" db="UniProtKB">
        <authorList>
            <consortium name="EnsemblPlants"/>
        </authorList>
    </citation>
    <scope>IDENTIFICATION</scope>
</reference>
<evidence type="ECO:0000313" key="2">
    <source>
        <dbReference type="EnsemblPlants" id="TuG1812G0500000422.01.T01"/>
    </source>
</evidence>
<reference evidence="2" key="2">
    <citation type="submission" date="2018-03" db="EMBL/GenBank/DDBJ databases">
        <title>The Triticum urartu genome reveals the dynamic nature of wheat genome evolution.</title>
        <authorList>
            <person name="Ling H."/>
            <person name="Ma B."/>
            <person name="Shi X."/>
            <person name="Liu H."/>
            <person name="Dong L."/>
            <person name="Sun H."/>
            <person name="Cao Y."/>
            <person name="Gao Q."/>
            <person name="Zheng S."/>
            <person name="Li Y."/>
            <person name="Yu Y."/>
            <person name="Du H."/>
            <person name="Qi M."/>
            <person name="Li Y."/>
            <person name="Yu H."/>
            <person name="Cui Y."/>
            <person name="Wang N."/>
            <person name="Chen C."/>
            <person name="Wu H."/>
            <person name="Zhao Y."/>
            <person name="Zhang J."/>
            <person name="Li Y."/>
            <person name="Zhou W."/>
            <person name="Zhang B."/>
            <person name="Hu W."/>
            <person name="Eijk M."/>
            <person name="Tang J."/>
            <person name="Witsenboer H."/>
            <person name="Zhao S."/>
            <person name="Li Z."/>
            <person name="Zhang A."/>
            <person name="Wang D."/>
            <person name="Liang C."/>
        </authorList>
    </citation>
    <scope>NUCLEOTIDE SEQUENCE [LARGE SCALE GENOMIC DNA]</scope>
    <source>
        <strain evidence="2">cv. G1812</strain>
    </source>
</reference>
<dbReference type="Proteomes" id="UP000015106">
    <property type="component" value="Chromosome 1"/>
</dbReference>
<organism evidence="2 3">
    <name type="scientific">Triticum urartu</name>
    <name type="common">Red wild einkorn</name>
    <name type="synonym">Crithodium urartu</name>
    <dbReference type="NCBI Taxonomy" id="4572"/>
    <lineage>
        <taxon>Eukaryota</taxon>
        <taxon>Viridiplantae</taxon>
        <taxon>Streptophyta</taxon>
        <taxon>Embryophyta</taxon>
        <taxon>Tracheophyta</taxon>
        <taxon>Spermatophyta</taxon>
        <taxon>Magnoliopsida</taxon>
        <taxon>Liliopsida</taxon>
        <taxon>Poales</taxon>
        <taxon>Poaceae</taxon>
        <taxon>BOP clade</taxon>
        <taxon>Pooideae</taxon>
        <taxon>Triticodae</taxon>
        <taxon>Triticeae</taxon>
        <taxon>Triticinae</taxon>
        <taxon>Triticum</taxon>
    </lineage>
</organism>
<accession>A0A8R7UEW8</accession>
<feature type="region of interest" description="Disordered" evidence="1">
    <location>
        <begin position="1"/>
        <end position="77"/>
    </location>
</feature>
<feature type="region of interest" description="Disordered" evidence="1">
    <location>
        <begin position="116"/>
        <end position="137"/>
    </location>
</feature>
<feature type="compositionally biased region" description="Polar residues" evidence="1">
    <location>
        <begin position="1"/>
        <end position="14"/>
    </location>
</feature>
<keyword evidence="3" id="KW-1185">Reference proteome</keyword>
<sequence>SNNADPRLTGSCTRLRNKVQEELRTTPKFHDNAPRRENGAKHRHCRVPNRHRFSPETRTRRAPRRRLQDDNNAPSIAVVGDKARSFCSATPASPDEVSRASVTSPALHIRIGATPLAETKSAPEPPAAPPTPAHTTKRECLHCRHGACQRANHADRHPGPPPRHPCPRLHKPSTSWCIHLGRSKRELLSLLAQHESRSMGRCHNRKHPRLRL</sequence>
<dbReference type="AlphaFoldDB" id="A0A8R7UEW8"/>
<dbReference type="EnsemblPlants" id="TuG1812G0500000422.01.T01">
    <property type="protein sequence ID" value="TuG1812G0500000422.01.T01"/>
    <property type="gene ID" value="TuG1812G0500000422.01"/>
</dbReference>
<evidence type="ECO:0000256" key="1">
    <source>
        <dbReference type="SAM" id="MobiDB-lite"/>
    </source>
</evidence>
<reference evidence="3" key="1">
    <citation type="journal article" date="2013" name="Nature">
        <title>Draft genome of the wheat A-genome progenitor Triticum urartu.</title>
        <authorList>
            <person name="Ling H.Q."/>
            <person name="Zhao S."/>
            <person name="Liu D."/>
            <person name="Wang J."/>
            <person name="Sun H."/>
            <person name="Zhang C."/>
            <person name="Fan H."/>
            <person name="Li D."/>
            <person name="Dong L."/>
            <person name="Tao Y."/>
            <person name="Gao C."/>
            <person name="Wu H."/>
            <person name="Li Y."/>
            <person name="Cui Y."/>
            <person name="Guo X."/>
            <person name="Zheng S."/>
            <person name="Wang B."/>
            <person name="Yu K."/>
            <person name="Liang Q."/>
            <person name="Yang W."/>
            <person name="Lou X."/>
            <person name="Chen J."/>
            <person name="Feng M."/>
            <person name="Jian J."/>
            <person name="Zhang X."/>
            <person name="Luo G."/>
            <person name="Jiang Y."/>
            <person name="Liu J."/>
            <person name="Wang Z."/>
            <person name="Sha Y."/>
            <person name="Zhang B."/>
            <person name="Wu H."/>
            <person name="Tang D."/>
            <person name="Shen Q."/>
            <person name="Xue P."/>
            <person name="Zou S."/>
            <person name="Wang X."/>
            <person name="Liu X."/>
            <person name="Wang F."/>
            <person name="Yang Y."/>
            <person name="An X."/>
            <person name="Dong Z."/>
            <person name="Zhang K."/>
            <person name="Zhang X."/>
            <person name="Luo M.C."/>
            <person name="Dvorak J."/>
            <person name="Tong Y."/>
            <person name="Wang J."/>
            <person name="Yang H."/>
            <person name="Li Z."/>
            <person name="Wang D."/>
            <person name="Zhang A."/>
            <person name="Wang J."/>
        </authorList>
    </citation>
    <scope>NUCLEOTIDE SEQUENCE</scope>
    <source>
        <strain evidence="3">cv. G1812</strain>
    </source>
</reference>
<feature type="compositionally biased region" description="Basic residues" evidence="1">
    <location>
        <begin position="41"/>
        <end position="52"/>
    </location>
</feature>
<evidence type="ECO:0000313" key="3">
    <source>
        <dbReference type="Proteomes" id="UP000015106"/>
    </source>
</evidence>